<name>A0AAE0ZEL1_9GAST</name>
<reference evidence="1" key="1">
    <citation type="journal article" date="2023" name="G3 (Bethesda)">
        <title>A reference genome for the long-term kleptoplast-retaining sea slug Elysia crispata morphotype clarki.</title>
        <authorList>
            <person name="Eastman K.E."/>
            <person name="Pendleton A.L."/>
            <person name="Shaikh M.A."/>
            <person name="Suttiyut T."/>
            <person name="Ogas R."/>
            <person name="Tomko P."/>
            <person name="Gavelis G."/>
            <person name="Widhalm J.R."/>
            <person name="Wisecaver J.H."/>
        </authorList>
    </citation>
    <scope>NUCLEOTIDE SEQUENCE</scope>
    <source>
        <strain evidence="1">ECLA1</strain>
    </source>
</reference>
<sequence>MDYTANDHAELSDRLQLYTESLPSQVSTYVKRKIMPHLVSNKRVSTYHSLTNVSPLWKNSNSESLNHCFKQATLGKTLKLVKLILKLENLVLAFSASLIQGSKASPCRSRRVHT</sequence>
<proteinExistence type="predicted"/>
<organism evidence="1 2">
    <name type="scientific">Elysia crispata</name>
    <name type="common">lettuce slug</name>
    <dbReference type="NCBI Taxonomy" id="231223"/>
    <lineage>
        <taxon>Eukaryota</taxon>
        <taxon>Metazoa</taxon>
        <taxon>Spiralia</taxon>
        <taxon>Lophotrochozoa</taxon>
        <taxon>Mollusca</taxon>
        <taxon>Gastropoda</taxon>
        <taxon>Heterobranchia</taxon>
        <taxon>Euthyneura</taxon>
        <taxon>Panpulmonata</taxon>
        <taxon>Sacoglossa</taxon>
        <taxon>Placobranchoidea</taxon>
        <taxon>Plakobranchidae</taxon>
        <taxon>Elysia</taxon>
    </lineage>
</organism>
<protein>
    <submittedName>
        <fullName evidence="1">Uncharacterized protein</fullName>
    </submittedName>
</protein>
<evidence type="ECO:0000313" key="2">
    <source>
        <dbReference type="Proteomes" id="UP001283361"/>
    </source>
</evidence>
<dbReference type="Proteomes" id="UP001283361">
    <property type="component" value="Unassembled WGS sequence"/>
</dbReference>
<comment type="caution">
    <text evidence="1">The sequence shown here is derived from an EMBL/GenBank/DDBJ whole genome shotgun (WGS) entry which is preliminary data.</text>
</comment>
<dbReference type="AlphaFoldDB" id="A0AAE0ZEL1"/>
<gene>
    <name evidence="1" type="ORF">RRG08_016889</name>
</gene>
<accession>A0AAE0ZEL1</accession>
<evidence type="ECO:0000313" key="1">
    <source>
        <dbReference type="EMBL" id="KAK3767994.1"/>
    </source>
</evidence>
<dbReference type="EMBL" id="JAWDGP010004080">
    <property type="protein sequence ID" value="KAK3767994.1"/>
    <property type="molecule type" value="Genomic_DNA"/>
</dbReference>
<keyword evidence="2" id="KW-1185">Reference proteome</keyword>